<feature type="non-terminal residue" evidence="2">
    <location>
        <position position="132"/>
    </location>
</feature>
<keyword evidence="3" id="KW-1185">Reference proteome</keyword>
<proteinExistence type="predicted"/>
<evidence type="ECO:0000313" key="3">
    <source>
        <dbReference type="Proteomes" id="UP000271889"/>
    </source>
</evidence>
<organism evidence="2 3">
    <name type="scientific">Cylicostephanus goldi</name>
    <name type="common">Nematode worm</name>
    <dbReference type="NCBI Taxonomy" id="71465"/>
    <lineage>
        <taxon>Eukaryota</taxon>
        <taxon>Metazoa</taxon>
        <taxon>Ecdysozoa</taxon>
        <taxon>Nematoda</taxon>
        <taxon>Chromadorea</taxon>
        <taxon>Rhabditida</taxon>
        <taxon>Rhabditina</taxon>
        <taxon>Rhabditomorpha</taxon>
        <taxon>Strongyloidea</taxon>
        <taxon>Strongylidae</taxon>
        <taxon>Cylicostephanus</taxon>
    </lineage>
</organism>
<dbReference type="EMBL" id="UYRV01110663">
    <property type="protein sequence ID" value="VDN26157.1"/>
    <property type="molecule type" value="Genomic_DNA"/>
</dbReference>
<evidence type="ECO:0000313" key="2">
    <source>
        <dbReference type="EMBL" id="VDN26157.1"/>
    </source>
</evidence>
<evidence type="ECO:0000256" key="1">
    <source>
        <dbReference type="SAM" id="MobiDB-lite"/>
    </source>
</evidence>
<protein>
    <submittedName>
        <fullName evidence="2">Uncharacterized protein</fullName>
    </submittedName>
</protein>
<gene>
    <name evidence="2" type="ORF">CGOC_LOCUS10313</name>
</gene>
<feature type="compositionally biased region" description="Basic and acidic residues" evidence="1">
    <location>
        <begin position="59"/>
        <end position="68"/>
    </location>
</feature>
<feature type="region of interest" description="Disordered" evidence="1">
    <location>
        <begin position="50"/>
        <end position="132"/>
    </location>
</feature>
<dbReference type="AlphaFoldDB" id="A0A3P7MT53"/>
<feature type="compositionally biased region" description="Basic and acidic residues" evidence="1">
    <location>
        <begin position="96"/>
        <end position="132"/>
    </location>
</feature>
<sequence>MDRVKETRTLDRKNILIKPRQHRYSYTAMIELSDKYVKLNIAVTWTIALAQDNSNEVKASPEEDKSSISEEEGESTTVSGEVTGRRGPPAAEQTEEEAKAEGKSPGTKSDDSAAEDKTEEKSSDTEEVFDKH</sequence>
<reference evidence="2 3" key="1">
    <citation type="submission" date="2018-11" db="EMBL/GenBank/DDBJ databases">
        <authorList>
            <consortium name="Pathogen Informatics"/>
        </authorList>
    </citation>
    <scope>NUCLEOTIDE SEQUENCE [LARGE SCALE GENOMIC DNA]</scope>
</reference>
<accession>A0A3P7MT53</accession>
<name>A0A3P7MT53_CYLGO</name>
<dbReference type="Proteomes" id="UP000271889">
    <property type="component" value="Unassembled WGS sequence"/>
</dbReference>